<feature type="compositionally biased region" description="Low complexity" evidence="1">
    <location>
        <begin position="58"/>
        <end position="70"/>
    </location>
</feature>
<dbReference type="Proteomes" id="UP001054902">
    <property type="component" value="Unassembled WGS sequence"/>
</dbReference>
<dbReference type="Gene3D" id="3.40.50.11350">
    <property type="match status" value="1"/>
</dbReference>
<organism evidence="3 4">
    <name type="scientific">Chaetoceros tenuissimus</name>
    <dbReference type="NCBI Taxonomy" id="426638"/>
    <lineage>
        <taxon>Eukaryota</taxon>
        <taxon>Sar</taxon>
        <taxon>Stramenopiles</taxon>
        <taxon>Ochrophyta</taxon>
        <taxon>Bacillariophyta</taxon>
        <taxon>Coscinodiscophyceae</taxon>
        <taxon>Chaetocerotophycidae</taxon>
        <taxon>Chaetocerotales</taxon>
        <taxon>Chaetocerotaceae</taxon>
        <taxon>Chaetoceros</taxon>
    </lineage>
</organism>
<keyword evidence="2" id="KW-0732">Signal</keyword>
<reference evidence="3 4" key="1">
    <citation type="journal article" date="2021" name="Sci. Rep.">
        <title>The genome of the diatom Chaetoceros tenuissimus carries an ancient integrated fragment of an extant virus.</title>
        <authorList>
            <person name="Hongo Y."/>
            <person name="Kimura K."/>
            <person name="Takaki Y."/>
            <person name="Yoshida Y."/>
            <person name="Baba S."/>
            <person name="Kobayashi G."/>
            <person name="Nagasaki K."/>
            <person name="Hano T."/>
            <person name="Tomaru Y."/>
        </authorList>
    </citation>
    <scope>NUCLEOTIDE SEQUENCE [LARGE SCALE GENOMIC DNA]</scope>
    <source>
        <strain evidence="3 4">NIES-3715</strain>
    </source>
</reference>
<evidence type="ECO:0000313" key="3">
    <source>
        <dbReference type="EMBL" id="GFH54576.1"/>
    </source>
</evidence>
<dbReference type="AlphaFoldDB" id="A0AAD3D0L7"/>
<protein>
    <recommendedName>
        <fullName evidence="5">O-fucosyltransferase family protein</fullName>
    </recommendedName>
</protein>
<comment type="caution">
    <text evidence="3">The sequence shown here is derived from an EMBL/GenBank/DDBJ whole genome shotgun (WGS) entry which is preliminary data.</text>
</comment>
<feature type="compositionally biased region" description="Basic and acidic residues" evidence="1">
    <location>
        <begin position="71"/>
        <end position="84"/>
    </location>
</feature>
<gene>
    <name evidence="3" type="ORF">CTEN210_11052</name>
</gene>
<sequence>MSVGGAGKCLIIILPLLCVIFNIALFQSEVTDHLYSSEVLTGNEIIQDDIEISVDDPQSSFNSKQQQQNENTKEEQKSIEKHEINDEQNLVDPNIGKNDRKSEISIIKHLNNSDVFKAMANVTAASVRHGFWAGFCNQYMMFVGIIILAKKENYGQILVESLRWKDTYGTNLMIRHSLLFDVAHWNSFYPMLPKLVNHDENLLPDVQVVPSKKGVAVSPAINWIVDAGNATKPHYLGWKQTAGIHAYLQYNGKISRNVIKREQFEIELMKDAFRPHPAIQAIIDDFLGVSGDAYFVLHARVEPDMQKHGSCSELKVTSLKAIISHIEEKIKDPPVSKMIIMLNRELLEKEVHNTKDPPNTLAIENLDVLNHITTHGMWNGRVKVVEAGSKLAIESKHEIYSLYSTIVGGIINFFIAANSKVFIGTQVSSYSMAIIKTRFYRKALENYYYTPSGLELATSPNMTDAPKFFC</sequence>
<evidence type="ECO:0000256" key="1">
    <source>
        <dbReference type="SAM" id="MobiDB-lite"/>
    </source>
</evidence>
<keyword evidence="4" id="KW-1185">Reference proteome</keyword>
<feature type="region of interest" description="Disordered" evidence="1">
    <location>
        <begin position="56"/>
        <end position="84"/>
    </location>
</feature>
<evidence type="ECO:0000256" key="2">
    <source>
        <dbReference type="SAM" id="SignalP"/>
    </source>
</evidence>
<evidence type="ECO:0000313" key="4">
    <source>
        <dbReference type="Proteomes" id="UP001054902"/>
    </source>
</evidence>
<name>A0AAD3D0L7_9STRA</name>
<dbReference type="EMBL" id="BLLK01000047">
    <property type="protein sequence ID" value="GFH54576.1"/>
    <property type="molecule type" value="Genomic_DNA"/>
</dbReference>
<feature type="signal peptide" evidence="2">
    <location>
        <begin position="1"/>
        <end position="26"/>
    </location>
</feature>
<feature type="chain" id="PRO_5042069218" description="O-fucosyltransferase family protein" evidence="2">
    <location>
        <begin position="27"/>
        <end position="470"/>
    </location>
</feature>
<accession>A0AAD3D0L7</accession>
<proteinExistence type="predicted"/>
<evidence type="ECO:0008006" key="5">
    <source>
        <dbReference type="Google" id="ProtNLM"/>
    </source>
</evidence>